<dbReference type="EMBL" id="JACHFN010000007">
    <property type="protein sequence ID" value="MBB5234678.1"/>
    <property type="molecule type" value="Genomic_DNA"/>
</dbReference>
<dbReference type="PANTHER" id="PTHR30290:SF38">
    <property type="entry name" value="D,D-DIPEPTIDE-BINDING PERIPLASMIC PROTEIN DDPA-RELATED"/>
    <property type="match status" value="1"/>
</dbReference>
<dbReference type="InterPro" id="IPR000914">
    <property type="entry name" value="SBP_5_dom"/>
</dbReference>
<dbReference type="Gene3D" id="3.90.76.10">
    <property type="entry name" value="Dipeptide-binding Protein, Domain 1"/>
    <property type="match status" value="1"/>
</dbReference>
<dbReference type="Pfam" id="PF00496">
    <property type="entry name" value="SBP_bac_5"/>
    <property type="match status" value="1"/>
</dbReference>
<name>A0A7W8LQB6_9DEIO</name>
<dbReference type="RefSeq" id="WP_184028821.1">
    <property type="nucleotide sequence ID" value="NZ_JACHFN010000007.1"/>
</dbReference>
<reference evidence="4 5" key="1">
    <citation type="submission" date="2020-08" db="EMBL/GenBank/DDBJ databases">
        <title>Genomic Encyclopedia of Type Strains, Phase IV (KMG-IV): sequencing the most valuable type-strain genomes for metagenomic binning, comparative biology and taxonomic classification.</title>
        <authorList>
            <person name="Goeker M."/>
        </authorList>
    </citation>
    <scope>NUCLEOTIDE SEQUENCE [LARGE SCALE GENOMIC DNA]</scope>
    <source>
        <strain evidence="4 5">DSM 101791</strain>
    </source>
</reference>
<accession>A0A7W8LQB6</accession>
<keyword evidence="1 2" id="KW-0732">Signal</keyword>
<dbReference type="CDD" id="cd08511">
    <property type="entry name" value="PBP2_NikA_DppA_OppA_like_5"/>
    <property type="match status" value="1"/>
</dbReference>
<feature type="domain" description="Solute-binding protein family 5" evidence="3">
    <location>
        <begin position="63"/>
        <end position="412"/>
    </location>
</feature>
<evidence type="ECO:0000313" key="5">
    <source>
        <dbReference type="Proteomes" id="UP000525389"/>
    </source>
</evidence>
<dbReference type="InterPro" id="IPR039424">
    <property type="entry name" value="SBP_5"/>
</dbReference>
<dbReference type="SUPFAM" id="SSF53850">
    <property type="entry name" value="Periplasmic binding protein-like II"/>
    <property type="match status" value="1"/>
</dbReference>
<dbReference type="GO" id="GO:1904680">
    <property type="term" value="F:peptide transmembrane transporter activity"/>
    <property type="evidence" value="ECO:0007669"/>
    <property type="project" value="TreeGrafter"/>
</dbReference>
<dbReference type="GO" id="GO:0042597">
    <property type="term" value="C:periplasmic space"/>
    <property type="evidence" value="ECO:0007669"/>
    <property type="project" value="UniProtKB-ARBA"/>
</dbReference>
<comment type="caution">
    <text evidence="4">The sequence shown here is derived from an EMBL/GenBank/DDBJ whole genome shotgun (WGS) entry which is preliminary data.</text>
</comment>
<dbReference type="GO" id="GO:0043190">
    <property type="term" value="C:ATP-binding cassette (ABC) transporter complex"/>
    <property type="evidence" value="ECO:0007669"/>
    <property type="project" value="InterPro"/>
</dbReference>
<keyword evidence="5" id="KW-1185">Reference proteome</keyword>
<dbReference type="PANTHER" id="PTHR30290">
    <property type="entry name" value="PERIPLASMIC BINDING COMPONENT OF ABC TRANSPORTER"/>
    <property type="match status" value="1"/>
</dbReference>
<dbReference type="Gene3D" id="3.10.105.10">
    <property type="entry name" value="Dipeptide-binding Protein, Domain 3"/>
    <property type="match status" value="1"/>
</dbReference>
<proteinExistence type="predicted"/>
<dbReference type="InterPro" id="IPR030678">
    <property type="entry name" value="Peptide/Ni-bd"/>
</dbReference>
<evidence type="ECO:0000313" key="4">
    <source>
        <dbReference type="EMBL" id="MBB5234678.1"/>
    </source>
</evidence>
<dbReference type="Gene3D" id="3.40.190.10">
    <property type="entry name" value="Periplasmic binding protein-like II"/>
    <property type="match status" value="1"/>
</dbReference>
<evidence type="ECO:0000259" key="3">
    <source>
        <dbReference type="Pfam" id="PF00496"/>
    </source>
</evidence>
<dbReference type="PIRSF" id="PIRSF002741">
    <property type="entry name" value="MppA"/>
    <property type="match status" value="1"/>
</dbReference>
<evidence type="ECO:0000256" key="1">
    <source>
        <dbReference type="ARBA" id="ARBA00022729"/>
    </source>
</evidence>
<sequence>MRHAKTLGLFALLALGTAAAQTLTVGLDADPPRLDPTLSSALVDRQVLNQIFDKLVDLDQNLKVVPMLARSWKVTNGGLTYTFALRPGVKFHDGTPLDANAVKFSLDRHMTLEGSARKSELKSVKEVRVLSPTSVQITLSQPYGPLLAVLADRSGMIVNPKAAQKAGKDFGNEPVGSGPFVFVSRKRQDNITLEANKSYWDGAPKIGRLVFRPFPDGDVRYANLLSGAVQVINPIDPKDISKLDKNARFDVMNYAGLGYQGIHLNTARAPFNNKAVRQALATVIDREAVDKVVFYNTVTPATGPFAPSSPVYIAGSAPKPDVALARRKLQEAGQSNLTFTLLTTPGSVTTQLAQLYQAMFAQAGINAKIEQVEFGTLLERSDKKDFDALILGWSGRPDPDGNIYEFFVTGGTNNYSGYSNKQVDALLNRARAQTAMSARKASYNVALNTIRSDVPYIFVYHQRNVLGMSRAVSGLKPIPDGIMRFKDVSLK</sequence>
<organism evidence="4 5">
    <name type="scientific">Deinococcus budaensis</name>
    <dbReference type="NCBI Taxonomy" id="1665626"/>
    <lineage>
        <taxon>Bacteria</taxon>
        <taxon>Thermotogati</taxon>
        <taxon>Deinococcota</taxon>
        <taxon>Deinococci</taxon>
        <taxon>Deinococcales</taxon>
        <taxon>Deinococcaceae</taxon>
        <taxon>Deinococcus</taxon>
    </lineage>
</organism>
<gene>
    <name evidence="4" type="ORF">HNQ09_002121</name>
</gene>
<protein>
    <submittedName>
        <fullName evidence="4">Peptide/nickel transport system substrate-binding protein</fullName>
    </submittedName>
</protein>
<dbReference type="AlphaFoldDB" id="A0A7W8LQB6"/>
<feature type="chain" id="PRO_5030741446" evidence="2">
    <location>
        <begin position="21"/>
        <end position="491"/>
    </location>
</feature>
<dbReference type="GO" id="GO:0015833">
    <property type="term" value="P:peptide transport"/>
    <property type="evidence" value="ECO:0007669"/>
    <property type="project" value="TreeGrafter"/>
</dbReference>
<dbReference type="Proteomes" id="UP000525389">
    <property type="component" value="Unassembled WGS sequence"/>
</dbReference>
<feature type="signal peptide" evidence="2">
    <location>
        <begin position="1"/>
        <end position="20"/>
    </location>
</feature>
<evidence type="ECO:0000256" key="2">
    <source>
        <dbReference type="SAM" id="SignalP"/>
    </source>
</evidence>